<keyword evidence="2" id="KW-1185">Reference proteome</keyword>
<proteinExistence type="predicted"/>
<comment type="caution">
    <text evidence="1">The sequence shown here is derived from an EMBL/GenBank/DDBJ whole genome shotgun (WGS) entry which is preliminary data.</text>
</comment>
<dbReference type="EMBL" id="JAGFNK010000203">
    <property type="protein sequence ID" value="KAI9459017.1"/>
    <property type="molecule type" value="Genomic_DNA"/>
</dbReference>
<accession>A0ACC0U2R1</accession>
<protein>
    <submittedName>
        <fullName evidence="1">Uncharacterized protein</fullName>
    </submittedName>
</protein>
<dbReference type="Proteomes" id="UP001207468">
    <property type="component" value="Unassembled WGS sequence"/>
</dbReference>
<reference evidence="1" key="1">
    <citation type="submission" date="2021-03" db="EMBL/GenBank/DDBJ databases">
        <title>Evolutionary priming and transition to the ectomycorrhizal habit in an iconic lineage of mushroom-forming fungi: is preadaptation a requirement?</title>
        <authorList>
            <consortium name="DOE Joint Genome Institute"/>
            <person name="Looney B.P."/>
            <person name="Miyauchi S."/>
            <person name="Morin E."/>
            <person name="Drula E."/>
            <person name="Courty P.E."/>
            <person name="Chicoki N."/>
            <person name="Fauchery L."/>
            <person name="Kohler A."/>
            <person name="Kuo A."/>
            <person name="LaButti K."/>
            <person name="Pangilinan J."/>
            <person name="Lipzen A."/>
            <person name="Riley R."/>
            <person name="Andreopoulos W."/>
            <person name="He G."/>
            <person name="Johnson J."/>
            <person name="Barry K.W."/>
            <person name="Grigoriev I.V."/>
            <person name="Nagy L."/>
            <person name="Hibbett D."/>
            <person name="Henrissat B."/>
            <person name="Matheny P.B."/>
            <person name="Labbe J."/>
            <person name="Martin A.F."/>
        </authorList>
    </citation>
    <scope>NUCLEOTIDE SEQUENCE</scope>
    <source>
        <strain evidence="1">BPL698</strain>
    </source>
</reference>
<sequence>MAVPRRFINRFRNPSKLQSEAGYYLSSLMGAVSFIETMDHTSLSNITQEEFEKNVENAIQTLAVSRSQSPPLPSSSSSSGSSSPSVNPNLATPRRPPALPIAVPSPTHSPHQSIHAGEEPATPLSLPSIDARRFLQRTGDSLSKPLNAIGRIFSDALDGAEEALTAQFTPPQTPAQQPPKSSARDVSVPPTPYQPRVRRASPSPSSALPPSSRAAVDDTPTLYRPLAAQAQTLAVAQSSYPTSRTGTPTAGLDIPGLQAEIDAAHSRAVEAARGVLIQIFPAIDREVIEWVLEANEGDLGQSIEALLEIGGGES</sequence>
<organism evidence="1 2">
    <name type="scientific">Russula earlei</name>
    <dbReference type="NCBI Taxonomy" id="71964"/>
    <lineage>
        <taxon>Eukaryota</taxon>
        <taxon>Fungi</taxon>
        <taxon>Dikarya</taxon>
        <taxon>Basidiomycota</taxon>
        <taxon>Agaricomycotina</taxon>
        <taxon>Agaricomycetes</taxon>
        <taxon>Russulales</taxon>
        <taxon>Russulaceae</taxon>
        <taxon>Russula</taxon>
    </lineage>
</organism>
<evidence type="ECO:0000313" key="2">
    <source>
        <dbReference type="Proteomes" id="UP001207468"/>
    </source>
</evidence>
<evidence type="ECO:0000313" key="1">
    <source>
        <dbReference type="EMBL" id="KAI9459017.1"/>
    </source>
</evidence>
<gene>
    <name evidence="1" type="ORF">F5148DRAFT_1287233</name>
</gene>
<name>A0ACC0U2R1_9AGAM</name>